<feature type="transmembrane region" description="Helical" evidence="1">
    <location>
        <begin position="242"/>
        <end position="265"/>
    </location>
</feature>
<accession>A0ABD2J443</accession>
<reference evidence="2 3" key="1">
    <citation type="submission" date="2024-10" db="EMBL/GenBank/DDBJ databases">
        <authorList>
            <person name="Kim D."/>
        </authorList>
    </citation>
    <scope>NUCLEOTIDE SEQUENCE [LARGE SCALE GENOMIC DNA]</scope>
    <source>
        <strain evidence="2">BH-2024</strain>
    </source>
</reference>
<feature type="transmembrane region" description="Helical" evidence="1">
    <location>
        <begin position="385"/>
        <end position="403"/>
    </location>
</feature>
<feature type="transmembrane region" description="Helical" evidence="1">
    <location>
        <begin position="415"/>
        <end position="437"/>
    </location>
</feature>
<feature type="transmembrane region" description="Helical" evidence="1">
    <location>
        <begin position="177"/>
        <end position="201"/>
    </location>
</feature>
<feature type="transmembrane region" description="Helical" evidence="1">
    <location>
        <begin position="37"/>
        <end position="54"/>
    </location>
</feature>
<evidence type="ECO:0000256" key="1">
    <source>
        <dbReference type="SAM" id="Phobius"/>
    </source>
</evidence>
<comment type="caution">
    <text evidence="2">The sequence shown here is derived from an EMBL/GenBank/DDBJ whole genome shotgun (WGS) entry which is preliminary data.</text>
</comment>
<keyword evidence="3" id="KW-1185">Reference proteome</keyword>
<feature type="transmembrane region" description="Helical" evidence="1">
    <location>
        <begin position="285"/>
        <end position="307"/>
    </location>
</feature>
<feature type="transmembrane region" description="Helical" evidence="1">
    <location>
        <begin position="66"/>
        <end position="87"/>
    </location>
</feature>
<name>A0ABD2J443_9BILA</name>
<evidence type="ECO:0000313" key="2">
    <source>
        <dbReference type="EMBL" id="KAL3084585.1"/>
    </source>
</evidence>
<keyword evidence="1" id="KW-0472">Membrane</keyword>
<dbReference type="EMBL" id="JBICBT010001074">
    <property type="protein sequence ID" value="KAL3084585.1"/>
    <property type="molecule type" value="Genomic_DNA"/>
</dbReference>
<feature type="transmembrane region" description="Helical" evidence="1">
    <location>
        <begin position="319"/>
        <end position="338"/>
    </location>
</feature>
<gene>
    <name evidence="2" type="ORF">niasHT_035659</name>
</gene>
<protein>
    <submittedName>
        <fullName evidence="2">Uncharacterized protein</fullName>
    </submittedName>
</protein>
<dbReference type="AlphaFoldDB" id="A0ABD2J443"/>
<keyword evidence="1" id="KW-0812">Transmembrane</keyword>
<sequence>MTLAIMAIAFGLSRALFPLLFLRKSSAGVEHLHWFPLIFHLVHHVSAIVGAVIYPASLKLKQCPPAFLSNLAKTVCLFSMAIFYRFIDGGVPSSMLFLLLVPLFVVGICDGLQQRLLLTQVIDTQRDEAVAQQRYHLFTLLLLTSLGPFFSSLLIETNTNDTLPNIKNLRCFGICPLFIQFGIPLTAIFLMLAFLQALLILPSLWVNKNAEKTDEGGDHDDDDREAIQYLPTLANFPPTWRLLFPLCALCAFSAALFNNFGTILFTNVPMPASNFDEMPLERLNFVVFSASALFTRIALALSHCSAISQSKLATFIHSNALFTSGFFGSGLAFCALNVPSLRTVAVTLFGASLALFWPTVLAQWCNFHDSMTGGENCRKSQFSTLVGLLISVEFGSLLFPLLFTQLLTVYCSPRLFNTVALFLIIAMVVTFVCLLNVQAEYKKGKRGEFWGFWHGGRTRRSIRRLMRSVRTSIRRKTSAGRQRHRLRPRMDTETALLDGRSSASGAMSRISNYQSVVPQQDFNEHGAKQRSRINTAHDIILITCDQKNEKGAHAKRHISLPDIVINSTDG</sequence>
<feature type="transmembrane region" description="Helical" evidence="1">
    <location>
        <begin position="135"/>
        <end position="155"/>
    </location>
</feature>
<feature type="transmembrane region" description="Helical" evidence="1">
    <location>
        <begin position="344"/>
        <end position="364"/>
    </location>
</feature>
<keyword evidence="1" id="KW-1133">Transmembrane helix</keyword>
<feature type="transmembrane region" description="Helical" evidence="1">
    <location>
        <begin position="93"/>
        <end position="112"/>
    </location>
</feature>
<proteinExistence type="predicted"/>
<dbReference type="Proteomes" id="UP001620626">
    <property type="component" value="Unassembled WGS sequence"/>
</dbReference>
<evidence type="ECO:0000313" key="3">
    <source>
        <dbReference type="Proteomes" id="UP001620626"/>
    </source>
</evidence>
<organism evidence="2 3">
    <name type="scientific">Heterodera trifolii</name>
    <dbReference type="NCBI Taxonomy" id="157864"/>
    <lineage>
        <taxon>Eukaryota</taxon>
        <taxon>Metazoa</taxon>
        <taxon>Ecdysozoa</taxon>
        <taxon>Nematoda</taxon>
        <taxon>Chromadorea</taxon>
        <taxon>Rhabditida</taxon>
        <taxon>Tylenchina</taxon>
        <taxon>Tylenchomorpha</taxon>
        <taxon>Tylenchoidea</taxon>
        <taxon>Heteroderidae</taxon>
        <taxon>Heteroderinae</taxon>
        <taxon>Heterodera</taxon>
    </lineage>
</organism>